<evidence type="ECO:0000256" key="1">
    <source>
        <dbReference type="ARBA" id="ARBA00007797"/>
    </source>
</evidence>
<dbReference type="AlphaFoldDB" id="A0A9Q8Q8V4"/>
<dbReference type="Pfam" id="PF03914">
    <property type="entry name" value="CBF"/>
    <property type="match status" value="1"/>
</dbReference>
<dbReference type="GeneID" id="72063222"/>
<evidence type="ECO:0000259" key="3">
    <source>
        <dbReference type="Pfam" id="PF03914"/>
    </source>
</evidence>
<evidence type="ECO:0000313" key="5">
    <source>
        <dbReference type="Proteomes" id="UP000829364"/>
    </source>
</evidence>
<dbReference type="PANTHER" id="PTHR12455">
    <property type="entry name" value="NUCLEOLAR COMPLEX PROTEIN 4"/>
    <property type="match status" value="1"/>
</dbReference>
<evidence type="ECO:0000256" key="2">
    <source>
        <dbReference type="SAM" id="MobiDB-lite"/>
    </source>
</evidence>
<keyword evidence="5" id="KW-1185">Reference proteome</keyword>
<dbReference type="KEGG" id="ptkz:JDV02_001259"/>
<sequence length="541" mass="60865">MAGEGSKRKRASTADKPTKRRRSSSGSDNNDDPNAKILLMEQGILESRKNYNDITTLLGTAKEDSDEAMLATVALCRIFVRLLAQGSLTFKKSLSEKEGVVVGWLRDQLLQYKTLLLGRMADEDLAVTALTLCMRILKAEGEFLSNKEEYSFPTAFIGDIVAAVLESTNEDVRTAYIEEFAEQYDDIRYFTFKSIKPAIEAIASKGGDSGALFDRVFALISALDGVPESADELEDFYVPRPQKKSHPLRSVTQHKKQGQEAWLALLGVVETKDQRKRILNVISTTIAPWFTKPELLADFLTSCYNSGGSMSLLALSGVFFLIQERNLDYPSFYAKLYSLLDRNILHSKHRSRFFRLLDTFLASTHLPAALVASFLKRLARLSLNAPPSAIAFVVPWIYNQLKRHPTCTFMVHREIKDADTKKRIKDNGFEDPFVAEESDPMETNAIDSSLWELVHLQSHYHPNVATIAKIVSEQFTKQSYNMEDFLDHSYATLLDAEMDKTVKKAPVVEFHIPKRVFLPQDDPVAVPDSLVAKLWDFGTVA</sequence>
<name>A0A9Q8Q8V4_9HYPO</name>
<feature type="domain" description="CCAAT-binding factor" evidence="3">
    <location>
        <begin position="311"/>
        <end position="468"/>
    </location>
</feature>
<organism evidence="4 5">
    <name type="scientific">Purpureocillium takamizusanense</name>
    <dbReference type="NCBI Taxonomy" id="2060973"/>
    <lineage>
        <taxon>Eukaryota</taxon>
        <taxon>Fungi</taxon>
        <taxon>Dikarya</taxon>
        <taxon>Ascomycota</taxon>
        <taxon>Pezizomycotina</taxon>
        <taxon>Sordariomycetes</taxon>
        <taxon>Hypocreomycetidae</taxon>
        <taxon>Hypocreales</taxon>
        <taxon>Ophiocordycipitaceae</taxon>
        <taxon>Purpureocillium</taxon>
    </lineage>
</organism>
<dbReference type="InterPro" id="IPR027193">
    <property type="entry name" value="Noc4"/>
</dbReference>
<dbReference type="GO" id="GO:0042254">
    <property type="term" value="P:ribosome biogenesis"/>
    <property type="evidence" value="ECO:0007669"/>
    <property type="project" value="InterPro"/>
</dbReference>
<protein>
    <submittedName>
        <fullName evidence="4">Maturation and nuclear export of 40S ribosomal subunits interacting protein</fullName>
    </submittedName>
</protein>
<dbReference type="PANTHER" id="PTHR12455:SF0">
    <property type="entry name" value="NUCLEOLAR COMPLEX PROTEIN 4 HOMOLOG"/>
    <property type="match status" value="1"/>
</dbReference>
<gene>
    <name evidence="4" type="primary">NOC4</name>
    <name evidence="4" type="ORF">JDV02_001259</name>
</gene>
<dbReference type="InterPro" id="IPR005612">
    <property type="entry name" value="CCAAT-binding_factor"/>
</dbReference>
<dbReference type="RefSeq" id="XP_047838134.1">
    <property type="nucleotide sequence ID" value="XM_047982172.1"/>
</dbReference>
<proteinExistence type="inferred from homology"/>
<feature type="region of interest" description="Disordered" evidence="2">
    <location>
        <begin position="1"/>
        <end position="34"/>
    </location>
</feature>
<dbReference type="OrthoDB" id="10263185at2759"/>
<dbReference type="EMBL" id="CP086354">
    <property type="protein sequence ID" value="UNI14653.1"/>
    <property type="molecule type" value="Genomic_DNA"/>
</dbReference>
<accession>A0A9Q8Q8V4</accession>
<evidence type="ECO:0000313" key="4">
    <source>
        <dbReference type="EMBL" id="UNI14653.1"/>
    </source>
</evidence>
<dbReference type="GO" id="GO:0032040">
    <property type="term" value="C:small-subunit processome"/>
    <property type="evidence" value="ECO:0007669"/>
    <property type="project" value="TreeGrafter"/>
</dbReference>
<dbReference type="Proteomes" id="UP000829364">
    <property type="component" value="Chromosome 1"/>
</dbReference>
<dbReference type="GO" id="GO:0030692">
    <property type="term" value="C:Noc4p-Nop14p complex"/>
    <property type="evidence" value="ECO:0007669"/>
    <property type="project" value="TreeGrafter"/>
</dbReference>
<reference evidence="4" key="1">
    <citation type="submission" date="2021-11" db="EMBL/GenBank/DDBJ databases">
        <title>Purpureocillium_takamizusanense_genome.</title>
        <authorList>
            <person name="Nguyen N.-H."/>
        </authorList>
    </citation>
    <scope>NUCLEOTIDE SEQUENCE</scope>
    <source>
        <strain evidence="4">PT3</strain>
    </source>
</reference>
<comment type="similarity">
    <text evidence="1">Belongs to the CBF/MAK21 family.</text>
</comment>